<evidence type="ECO:0000256" key="2">
    <source>
        <dbReference type="SAM" id="Phobius"/>
    </source>
</evidence>
<name>K0IDP2_NITGG</name>
<keyword evidence="2" id="KW-0812">Transmembrane</keyword>
<reference evidence="3 4" key="1">
    <citation type="journal article" date="2012" name="Environ. Microbiol.">
        <title>The genome of the ammonia-oxidizing Candidatus Nitrososphaera gargensis: insights into metabolic versatility and environmental adaptations.</title>
        <authorList>
            <person name="Spang A."/>
            <person name="Poehlein A."/>
            <person name="Offre P."/>
            <person name="Zumbragel S."/>
            <person name="Haider S."/>
            <person name="Rychlik N."/>
            <person name="Nowka B."/>
            <person name="Schmeisser C."/>
            <person name="Lebedeva E.V."/>
            <person name="Rattei T."/>
            <person name="Bohm C."/>
            <person name="Schmid M."/>
            <person name="Galushko A."/>
            <person name="Hatzenpichler R."/>
            <person name="Weinmaier T."/>
            <person name="Daniel R."/>
            <person name="Schleper C."/>
            <person name="Spieck E."/>
            <person name="Streit W."/>
            <person name="Wagner M."/>
        </authorList>
    </citation>
    <scope>NUCLEOTIDE SEQUENCE [LARGE SCALE GENOMIC DNA]</scope>
    <source>
        <strain evidence="4">Ga9.2</strain>
    </source>
</reference>
<keyword evidence="4" id="KW-1185">Reference proteome</keyword>
<dbReference type="Proteomes" id="UP000008037">
    <property type="component" value="Chromosome"/>
</dbReference>
<dbReference type="HOGENOM" id="CLU_228780_0_0_2"/>
<proteinExistence type="predicted"/>
<dbReference type="InParanoid" id="K0IDP2"/>
<dbReference type="BioCyc" id="CNIT1237085:G1324-881-MONOMER"/>
<evidence type="ECO:0000313" key="3">
    <source>
        <dbReference type="EMBL" id="AFU57825.1"/>
    </source>
</evidence>
<gene>
    <name evidence="3" type="ordered locus">Ngar_c08830</name>
</gene>
<feature type="transmembrane region" description="Helical" evidence="2">
    <location>
        <begin position="2430"/>
        <end position="2454"/>
    </location>
</feature>
<evidence type="ECO:0000313" key="4">
    <source>
        <dbReference type="Proteomes" id="UP000008037"/>
    </source>
</evidence>
<keyword evidence="2" id="KW-0472">Membrane</keyword>
<dbReference type="EMBL" id="CP002408">
    <property type="protein sequence ID" value="AFU57825.1"/>
    <property type="molecule type" value="Genomic_DNA"/>
</dbReference>
<dbReference type="GeneID" id="13795278"/>
<feature type="region of interest" description="Disordered" evidence="1">
    <location>
        <begin position="2248"/>
        <end position="2267"/>
    </location>
</feature>
<accession>K0IDP2</accession>
<dbReference type="OrthoDB" id="3296at2157"/>
<evidence type="ECO:0000256" key="1">
    <source>
        <dbReference type="SAM" id="MobiDB-lite"/>
    </source>
</evidence>
<feature type="transmembrane region" description="Helical" evidence="2">
    <location>
        <begin position="318"/>
        <end position="338"/>
    </location>
</feature>
<dbReference type="STRING" id="1237085.Ngar_c08830"/>
<protein>
    <submittedName>
        <fullName evidence="3">Putative cell wall-anchored protein</fullName>
    </submittedName>
</protein>
<keyword evidence="2" id="KW-1133">Transmembrane helix</keyword>
<dbReference type="RefSeq" id="WP_015018370.1">
    <property type="nucleotide sequence ID" value="NC_018719.1"/>
</dbReference>
<feature type="transmembrane region" description="Helical" evidence="2">
    <location>
        <begin position="267"/>
        <end position="287"/>
    </location>
</feature>
<organism evidence="3 4">
    <name type="scientific">Nitrososphaera gargensis (strain Ga9.2)</name>
    <dbReference type="NCBI Taxonomy" id="1237085"/>
    <lineage>
        <taxon>Archaea</taxon>
        <taxon>Nitrososphaerota</taxon>
        <taxon>Nitrososphaeria</taxon>
        <taxon>Nitrososphaerales</taxon>
        <taxon>Nitrososphaeraceae</taxon>
        <taxon>Nitrososphaera</taxon>
    </lineage>
</organism>
<sequence length="2466" mass="264711">MKEEKYRLSDQADGKAKIVLAGAIDNRHIVTIMLLLAVGIAIHFVSTELLQPVFAERYLTPLPEASSTQQVPAGNSYYRSMSESMAVVASYGSGSANSPMSYQRSMSESMSVTTVQGKPTNSYSRSMSEQVSLSTGMPSAPMQPARINAEGSGGSSYSLSNLRSDERSRILGKGNNALGRIAGSGTSIYSSGSNQGITEDETASFDIISRIFRRTSSGDDGSDGESSQESDSNSNNFVLDYTGLDGKFLEKRLAAGNVGSNTSNFIGYYYVNVINGFYSIGVIAIVAKRSRIILRSRHKLAKTAELVGFTVESKASRACLVVLVLFIVIAVAGSFGALPIDAVFADDALASAYVSATGTFGTKSAKYREWNPITSTWSSEVELPDTGSPISSVKILFSPINSMRVIISYSNNGALNLFTCSSACTTASSWTRVGGASFATAALPSSNPSKPYDIAFEQSSGRLVIVYDKDLNEENDFYYRTFNGATISAESGLSYIGLPLLGDSEFIRTFKMASKPGADEIVMILEDVTNQDAYAFVWNSGSSSFGNQFTVSSAMGTTSVAGFAIDVAYETSSGAAVVFAGNGANSAAYVRWDGAWPLLFASTTDPNPLSNNDVRFVTLKADPVSTSNKIMICQVDDLSDLTCAQIDGGVLGAWTKHDDNVDNTSRRVFDFAWNPTGSAGVLVWGTTSGSIHYRQWSGTVWSTAFYAVPYANTKAWVVGTTNPMSRKSAFLVLNGASDIGSLIYDGLELKVIGTQTHTADTASVLNEALSIDYQRRPAVRAILESVFVSDSVGNRADNPAAIVYRSNTGANGLHSVKYREWNPTTSTWSTEVELPTTGNDVRDAKILFSPTSTLRAVVSHSADGSLNLFTCSSACTTAGSWTRVGGASFADTGSPIGDVPYRPYDIAFEQSSGKLVIVYDKDLTENNDFYYRMFSGGILSSETGFSYIGGAADSEEIRYFKLASKAGSNELTMILEDATNTDTYAFIWNSVSGTFGNQKTVSTALSTANTEGESIGAAYETSSGASVVFSGNGANSAAYARWNGASWSAVSTTDPNTNSGNDVRFVTLKADPVSTSNKIMICQVDDLSDLTCAQIDGGVLGAWTSLNANLDSSTSRPADYVWDSSGSTGLAVYGTTTDVITKRAWDGANWSGATSVDSVGTHLWIVLVRNPLGSDKNKALMGMINSNADIGTMVYDGTNVKNLGDSIHTAFLTNMDFEAVSIDFQRYGRVISRPININLAVTDAISVAFTRQVSEQLHLTGTINRTLGSPYTRSMSDQMMTVTDILARSVTLSRSISEVLAVNDGITKNISKSMTDQLRLTDSIQRTVVAARAFSEGLGVTEKITKALSKTITQQLTLTEAIARSTTASKSITEQLAIQDTIAKAFAPSRSLSENLAVTETTTRTIVTSRALSEQITLTETVAKSISVSLSEQLTTTDQLARATITSRAVTEQLTTAEFIANLVSKAISEQLSITENIARSIVTARSVSEELGLTESVAKRITHSLSEDLSVTDTIDRSSTLSRSISEQLALTETALINTSKPLTEQLAVIDSLERSITTTRTLSEQLGVTDAVSKAFSTALLEQLGITESPARVAALSRSMSEQFTLVDSISKDVSVLQTEQLAFADTLTRITALTRAMMEQLAVNETMTISISKSMSEQLRMTDELQRSISVTAAPSEQQLALTDSIAISLSKSLSEQLEVEDTIARSIALSRSISEELTVNDQISKAISKVISEDLAVTDEIQRTIVSTRNMSEQLGVTDTVTKAISVVLLDQLGVTESEIGSIEVARSMSEQLTITDFLIEGRAFQIAISEQLSSTEATTATTTTSLPSSLIEGLATSDAITTTTSTFARAITENMAITENASRTASIIILEILQTSDQFTDISIHYHLVLGETLVLPDSFATDHASYVNSFIGHKVIIEDSVLLALKSTNNPTEQLVVQDQLSAMHTNRRVLTETMQLRDSRIIVATRPPPSPPSAIVAMPVVTMTEKETVKEYPNSMTSPMVAVQVQGTYPMERLDNTALGSLLTTIGMPVYDVSTEASSTGIDNMTMILPTFKVPIEMDGAPLNGGAFLTPVLSNVPANTQVVIPIDVEGSLGAGTIETNRMILSFTPKVNSSNFALLISILDNNPEEAITQEEPEGLSAFYIDVSYVGTWPGGISPSDPAFYFEPPQVTFTITEEWTEENHAKRDLNNIPMINLFLLNEVTGTWIEISDDKITPLTSAVGNVYQYIVTLPHLSTYVVTADTSSSESGNRGPGSGIGTRGSSRFGHIVQLAESLSVSGSINLVKGESLFSDLTGSFNINKVDSKPLDQRVISVDDISVTVHVSGIRSSAILGTAVARLNFEIENKGDIGQELMLRYWYSDPTTKMRIYENKETVMVGAGQSIVKIFEVPFTSPGDYSLVIEVESKEGTVSTTDIAINVPWLTVYLYILVIIAVIVIGVSMGFVIFAIRSRRFIITGDDR</sequence>
<feature type="transmembrane region" description="Helical" evidence="2">
    <location>
        <begin position="29"/>
        <end position="46"/>
    </location>
</feature>
<feature type="region of interest" description="Disordered" evidence="1">
    <location>
        <begin position="215"/>
        <end position="236"/>
    </location>
</feature>
<dbReference type="KEGG" id="nga:Ngar_c08830"/>